<feature type="transmembrane region" description="Helical" evidence="1">
    <location>
        <begin position="199"/>
        <end position="222"/>
    </location>
</feature>
<dbReference type="PANTHER" id="PTHR20992">
    <property type="entry name" value="AT15442P-RELATED"/>
    <property type="match status" value="1"/>
</dbReference>
<dbReference type="Pfam" id="PF04087">
    <property type="entry name" value="DUF389"/>
    <property type="match status" value="1"/>
</dbReference>
<feature type="transmembrane region" description="Helical" evidence="1">
    <location>
        <begin position="52"/>
        <end position="68"/>
    </location>
</feature>
<dbReference type="OrthoDB" id="9790659at2"/>
<evidence type="ECO:0000313" key="3">
    <source>
        <dbReference type="Proteomes" id="UP000269923"/>
    </source>
</evidence>
<keyword evidence="1" id="KW-0812">Transmembrane</keyword>
<dbReference type="EMBL" id="RQYC01000008">
    <property type="protein sequence ID" value="RRD90061.1"/>
    <property type="molecule type" value="Genomic_DNA"/>
</dbReference>
<dbReference type="PANTHER" id="PTHR20992:SF9">
    <property type="entry name" value="AT15442P-RELATED"/>
    <property type="match status" value="1"/>
</dbReference>
<name>A0A3P2A3M6_9NEIS</name>
<dbReference type="InterPro" id="IPR005240">
    <property type="entry name" value="DUF389"/>
</dbReference>
<feature type="transmembrane region" description="Helical" evidence="1">
    <location>
        <begin position="146"/>
        <end position="164"/>
    </location>
</feature>
<comment type="caution">
    <text evidence="2">The sequence shown here is derived from an EMBL/GenBank/DDBJ whole genome shotgun (WGS) entry which is preliminary data.</text>
</comment>
<feature type="transmembrane region" description="Helical" evidence="1">
    <location>
        <begin position="106"/>
        <end position="126"/>
    </location>
</feature>
<reference evidence="2 3" key="1">
    <citation type="submission" date="2018-11" db="EMBL/GenBank/DDBJ databases">
        <title>Genomes From Bacteria Associated with the Canine Oral Cavity: a Test Case for Automated Genome-Based Taxonomic Assignment.</title>
        <authorList>
            <person name="Coil D.A."/>
            <person name="Jospin G."/>
            <person name="Darling A.E."/>
            <person name="Wallis C."/>
            <person name="Davis I.J."/>
            <person name="Harris S."/>
            <person name="Eisen J.A."/>
            <person name="Holcombe L.J."/>
            <person name="O'Flynn C."/>
        </authorList>
    </citation>
    <scope>NUCLEOTIDE SEQUENCE [LARGE SCALE GENOMIC DNA]</scope>
    <source>
        <strain evidence="2 3">COT-280</strain>
    </source>
</reference>
<feature type="transmembrane region" description="Helical" evidence="1">
    <location>
        <begin position="243"/>
        <end position="264"/>
    </location>
</feature>
<proteinExistence type="predicted"/>
<evidence type="ECO:0000313" key="2">
    <source>
        <dbReference type="EMBL" id="RRD90061.1"/>
    </source>
</evidence>
<feature type="transmembrane region" description="Helical" evidence="1">
    <location>
        <begin position="171"/>
        <end position="193"/>
    </location>
</feature>
<dbReference type="STRING" id="1121352.GCA_000620925_00034"/>
<gene>
    <name evidence="2" type="ORF">EII21_06465</name>
</gene>
<dbReference type="Proteomes" id="UP000269923">
    <property type="component" value="Unassembled WGS sequence"/>
</dbReference>
<sequence>MNNKQNTSENEHSAADNKAAAALKDVFSLHHDQAHADKIDAAIRANVRVSGTNMWVLIFAVAIASIGLNVNSTAVVIGAMLISPLMGPIVGMGYGAAVSDMGLIRLALRNILVFIVISLITATLYFLITPLQQAQSELLARTQPTLWDVLIAFFGGSAGIVAVTRKETGNVVPGVAIATALMPPLCTAGYGLAHGNWQYFFGAFYLLAINCVFIAFATLLFAKLLKLPRRGLVSDSKRFLHRMVIAAVIAAVMIPSTYLAAGLVRKELFNTTAGKVIQDVQQQEGFYILRSTLDHSKHTVGLIINGTGNTEKITALLTRKLKEAGISEPQVRVLYAGGNTSLEQAKAELAQTIEAAAKSFEHESREWESAIKQRKVNEADLLAEIRAQYPEANGVFVGYGAWWQGAEGAAASASASSDVADSSESEHLTVWLRVSEPLSDKEISRLRAWLQQRTGQSQINVVWQSDSLHHQSVKNDNNKGAHKP</sequence>
<accession>A0A3P2A3M6</accession>
<keyword evidence="1" id="KW-1133">Transmembrane helix</keyword>
<keyword evidence="3" id="KW-1185">Reference proteome</keyword>
<protein>
    <submittedName>
        <fullName evidence="2">DUF389 domain-containing protein</fullName>
    </submittedName>
</protein>
<keyword evidence="1" id="KW-0472">Membrane</keyword>
<organism evidence="2 3">
    <name type="scientific">Conchiformibius steedae</name>
    <dbReference type="NCBI Taxonomy" id="153493"/>
    <lineage>
        <taxon>Bacteria</taxon>
        <taxon>Pseudomonadati</taxon>
        <taxon>Pseudomonadota</taxon>
        <taxon>Betaproteobacteria</taxon>
        <taxon>Neisseriales</taxon>
        <taxon>Neisseriaceae</taxon>
        <taxon>Conchiformibius</taxon>
    </lineage>
</organism>
<feature type="transmembrane region" description="Helical" evidence="1">
    <location>
        <begin position="74"/>
        <end position="94"/>
    </location>
</feature>
<dbReference type="AlphaFoldDB" id="A0A3P2A3M6"/>
<evidence type="ECO:0000256" key="1">
    <source>
        <dbReference type="SAM" id="Phobius"/>
    </source>
</evidence>
<dbReference type="RefSeq" id="WP_124794903.1">
    <property type="nucleotide sequence ID" value="NZ_RQYC01000008.1"/>
</dbReference>